<keyword evidence="3" id="KW-0804">Transcription</keyword>
<proteinExistence type="predicted"/>
<dbReference type="Pfam" id="PF01047">
    <property type="entry name" value="MarR"/>
    <property type="match status" value="1"/>
</dbReference>
<gene>
    <name evidence="5" type="ORF">CVM39_13945</name>
    <name evidence="6" type="ORF">SAMN06297129_0368</name>
</gene>
<reference evidence="6 7" key="1">
    <citation type="submission" date="2017-09" db="EMBL/GenBank/DDBJ databases">
        <authorList>
            <person name="Ehlers B."/>
            <person name="Leendertz F.H."/>
        </authorList>
    </citation>
    <scope>NUCLEOTIDE SEQUENCE [LARGE SCALE GENOMIC DNA]</scope>
    <source>
        <strain evidence="6 7">CGMCC 1.12662</strain>
    </source>
</reference>
<keyword evidence="8" id="KW-1185">Reference proteome</keyword>
<dbReference type="PROSITE" id="PS50995">
    <property type="entry name" value="HTH_MARR_2"/>
    <property type="match status" value="1"/>
</dbReference>
<dbReference type="GO" id="GO:0003700">
    <property type="term" value="F:DNA-binding transcription factor activity"/>
    <property type="evidence" value="ECO:0007669"/>
    <property type="project" value="InterPro"/>
</dbReference>
<dbReference type="PANTHER" id="PTHR42756:SF1">
    <property type="entry name" value="TRANSCRIPTIONAL REPRESSOR OF EMRAB OPERON"/>
    <property type="match status" value="1"/>
</dbReference>
<evidence type="ECO:0000256" key="3">
    <source>
        <dbReference type="ARBA" id="ARBA00023163"/>
    </source>
</evidence>
<feature type="domain" description="HTH marR-type" evidence="4">
    <location>
        <begin position="7"/>
        <end position="139"/>
    </location>
</feature>
<evidence type="ECO:0000256" key="2">
    <source>
        <dbReference type="ARBA" id="ARBA00023125"/>
    </source>
</evidence>
<dbReference type="InterPro" id="IPR023187">
    <property type="entry name" value="Tscrpt_reg_MarR-type_CS"/>
</dbReference>
<dbReference type="GO" id="GO:0003677">
    <property type="term" value="F:DNA binding"/>
    <property type="evidence" value="ECO:0007669"/>
    <property type="project" value="UniProtKB-KW"/>
</dbReference>
<dbReference type="InterPro" id="IPR000835">
    <property type="entry name" value="HTH_MarR-typ"/>
</dbReference>
<dbReference type="Gene3D" id="1.10.10.10">
    <property type="entry name" value="Winged helix-like DNA-binding domain superfamily/Winged helix DNA-binding domain"/>
    <property type="match status" value="1"/>
</dbReference>
<evidence type="ECO:0000256" key="1">
    <source>
        <dbReference type="ARBA" id="ARBA00023015"/>
    </source>
</evidence>
<dbReference type="EMBL" id="OBEA01000001">
    <property type="protein sequence ID" value="SNY37860.1"/>
    <property type="molecule type" value="Genomic_DNA"/>
</dbReference>
<evidence type="ECO:0000259" key="4">
    <source>
        <dbReference type="PROSITE" id="PS50995"/>
    </source>
</evidence>
<dbReference type="OrthoDB" id="8452803at2"/>
<name>A0A285HQ31_9RHOB</name>
<reference evidence="5 8" key="2">
    <citation type="journal article" date="2018" name="Int. J. Syst. Evol. Microbiol.">
        <title>Pseudooceanicola lipolyticus sp. nov., a marine alphaproteobacterium, reclassification of Oceanicola flagellatus as Pseudooceanicola flagellatus comb. nov. and emended description of the genus Pseudooceanicola.</title>
        <authorList>
            <person name="Huang M.-M."/>
            <person name="Guo L.-L."/>
            <person name="Wu Y.-H."/>
            <person name="Lai Q.-L."/>
            <person name="Shao Z.-Z."/>
            <person name="Wang C.-S."/>
            <person name="Wu M."/>
            <person name="Xu X.-W."/>
        </authorList>
    </citation>
    <scope>NUCLEOTIDE SEQUENCE [LARGE SCALE GENOMIC DNA]</scope>
    <source>
        <strain evidence="5 8">Ar-45</strain>
    </source>
</reference>
<evidence type="ECO:0000313" key="6">
    <source>
        <dbReference type="EMBL" id="SNY37860.1"/>
    </source>
</evidence>
<dbReference type="EMBL" id="PGTD01000017">
    <property type="protein sequence ID" value="PJE27677.1"/>
    <property type="molecule type" value="Genomic_DNA"/>
</dbReference>
<dbReference type="AlphaFoldDB" id="A0A285HQ31"/>
<sequence length="153" mass="16987">MTQPKMPHSITLTSTRLSRAMRKCYDALARQRGISYARMEALLVIRNQEGLSQTELAERLMIETPTLNRTLDGLERDGYVARLADKADKRIRRVVLTESARAEADELTAFSAGLRDALVAGIPEAELDAAEATLDKIFANLDRLSRAKGRDNG</sequence>
<dbReference type="PRINTS" id="PR00598">
    <property type="entry name" value="HTHMARR"/>
</dbReference>
<keyword evidence="2" id="KW-0238">DNA-binding</keyword>
<dbReference type="PROSITE" id="PS01117">
    <property type="entry name" value="HTH_MARR_1"/>
    <property type="match status" value="1"/>
</dbReference>
<dbReference type="SMART" id="SM00347">
    <property type="entry name" value="HTH_MARR"/>
    <property type="match status" value="1"/>
</dbReference>
<dbReference type="InterPro" id="IPR036388">
    <property type="entry name" value="WH-like_DNA-bd_sf"/>
</dbReference>
<dbReference type="RefSeq" id="WP_097144163.1">
    <property type="nucleotide sequence ID" value="NZ_OBEA01000001.1"/>
</dbReference>
<protein>
    <submittedName>
        <fullName evidence="5 6">MarR family transcriptional regulator</fullName>
    </submittedName>
</protein>
<accession>A0A285HQ31</accession>
<dbReference type="SUPFAM" id="SSF46785">
    <property type="entry name" value="Winged helix' DNA-binding domain"/>
    <property type="match status" value="1"/>
</dbReference>
<organism evidence="6 7">
    <name type="scientific">Pseudooceanicola antarcticus</name>
    <dbReference type="NCBI Taxonomy" id="1247613"/>
    <lineage>
        <taxon>Bacteria</taxon>
        <taxon>Pseudomonadati</taxon>
        <taxon>Pseudomonadota</taxon>
        <taxon>Alphaproteobacteria</taxon>
        <taxon>Rhodobacterales</taxon>
        <taxon>Paracoccaceae</taxon>
        <taxon>Pseudooceanicola</taxon>
    </lineage>
</organism>
<evidence type="ECO:0000313" key="7">
    <source>
        <dbReference type="Proteomes" id="UP000231655"/>
    </source>
</evidence>
<evidence type="ECO:0000313" key="5">
    <source>
        <dbReference type="EMBL" id="PJE27677.1"/>
    </source>
</evidence>
<keyword evidence="1" id="KW-0805">Transcription regulation</keyword>
<dbReference type="Proteomes" id="UP000231702">
    <property type="component" value="Unassembled WGS sequence"/>
</dbReference>
<dbReference type="Proteomes" id="UP000231655">
    <property type="component" value="Unassembled WGS sequence"/>
</dbReference>
<dbReference type="PANTHER" id="PTHR42756">
    <property type="entry name" value="TRANSCRIPTIONAL REGULATOR, MARR"/>
    <property type="match status" value="1"/>
</dbReference>
<dbReference type="InterPro" id="IPR036390">
    <property type="entry name" value="WH_DNA-bd_sf"/>
</dbReference>
<evidence type="ECO:0000313" key="8">
    <source>
        <dbReference type="Proteomes" id="UP000231702"/>
    </source>
</evidence>